<sequence length="558" mass="66073">MTHGKIDADKRVLQKIFSPDFWFVIPEYQRSYVWQSENIQDLIDDLYYAFMNKRDSEYFLGSLVLKRTKNKDFAEYEVLDGQQRLTTFFLMFAVLRDLLEERAFKNNLQQKIYQEADELDMVPERQRITYQIRDQVEDFIKKYVVALDGTTLIDELKVEKEKDNVSISNMANAILVLREQLEDKEELGEFVKFIFNKALVIYVSTDNTEDAFRMFTILNDRGIPLTSADILKSMNIGQLHNEKEIKKYAKYWEEIEGRFGEGFDRFLNFVRTIIVKEKARTNLLEEFEEKIYKAGKLTQGKETLDFIKRYDEVYENVIELADNELSNAFKNLITIMKIGFRSEDWIPPVMYYYAKFKTNKIDEFLQKLEFKFAGDWISGVNSTPRLEAMNNILKAIEQTDASNVNDLINNDDIFSVDVEEFKRQISGNVYKKQYAKYLLLKMEYLLGDNTVHLSGYKNISVEHILPQNPDKNSQWVQDFTEDERAYWTDKIANLVLISKRKNSSLSNLDFKQKKERYLKGHMDVFKGSKVFIDQKDEWTPKVLEERQRQMIDLLARRP</sequence>
<dbReference type="PANTHER" id="PTHR35149:SF2">
    <property type="entry name" value="DUF262 DOMAIN-CONTAINING PROTEIN"/>
    <property type="match status" value="1"/>
</dbReference>
<gene>
    <name evidence="3" type="ORF">BO219_04370</name>
</gene>
<reference evidence="4" key="1">
    <citation type="submission" date="2016-11" db="EMBL/GenBank/DDBJ databases">
        <title>Draft genome sequence of Anoxybacillus sp. strain 103 isolated from the Qarvajar hot spring in Nagorno-Karabach.</title>
        <authorList>
            <person name="Hovhannisyan P."/>
            <person name="Panosyan H."/>
            <person name="Birkeland N.-K."/>
        </authorList>
    </citation>
    <scope>NUCLEOTIDE SEQUENCE [LARGE SCALE GENOMIC DNA]</scope>
    <source>
        <strain evidence="4">103</strain>
    </source>
</reference>
<feature type="domain" description="GmrSD restriction endonucleases N-terminal" evidence="1">
    <location>
        <begin position="17"/>
        <end position="233"/>
    </location>
</feature>
<proteinExistence type="predicted"/>
<evidence type="ECO:0000313" key="3">
    <source>
        <dbReference type="EMBL" id="OOE04638.1"/>
    </source>
</evidence>
<organism evidence="3 4">
    <name type="scientific">Anoxybacillus kestanbolensis</name>
    <dbReference type="NCBI Taxonomy" id="227476"/>
    <lineage>
        <taxon>Bacteria</taxon>
        <taxon>Bacillati</taxon>
        <taxon>Bacillota</taxon>
        <taxon>Bacilli</taxon>
        <taxon>Bacillales</taxon>
        <taxon>Anoxybacillaceae</taxon>
        <taxon>Anoxybacillus</taxon>
    </lineage>
</organism>
<name>A0A1V3FSL7_9BACL</name>
<dbReference type="EMBL" id="MQAD01000005">
    <property type="protein sequence ID" value="OOE04638.1"/>
    <property type="molecule type" value="Genomic_DNA"/>
</dbReference>
<dbReference type="RefSeq" id="WP_077428547.1">
    <property type="nucleotide sequence ID" value="NZ_MQAD01000005.1"/>
</dbReference>
<accession>A0A1V3FSL7</accession>
<dbReference type="Pfam" id="PF07510">
    <property type="entry name" value="GmrSD_C"/>
    <property type="match status" value="1"/>
</dbReference>
<dbReference type="Proteomes" id="UP000188458">
    <property type="component" value="Unassembled WGS sequence"/>
</dbReference>
<dbReference type="InterPro" id="IPR004919">
    <property type="entry name" value="GmrSD_N"/>
</dbReference>
<evidence type="ECO:0000259" key="2">
    <source>
        <dbReference type="Pfam" id="PF07510"/>
    </source>
</evidence>
<protein>
    <recommendedName>
        <fullName evidence="5">DUF262 domain-containing protein</fullName>
    </recommendedName>
</protein>
<feature type="domain" description="GmrSD restriction endonucleases C-terminal" evidence="2">
    <location>
        <begin position="419"/>
        <end position="552"/>
    </location>
</feature>
<dbReference type="InterPro" id="IPR011089">
    <property type="entry name" value="GmrSD_C"/>
</dbReference>
<dbReference type="PANTHER" id="PTHR35149">
    <property type="entry name" value="SLL5132 PROTEIN"/>
    <property type="match status" value="1"/>
</dbReference>
<keyword evidence="4" id="KW-1185">Reference proteome</keyword>
<dbReference type="Pfam" id="PF03235">
    <property type="entry name" value="GmrSD_N"/>
    <property type="match status" value="1"/>
</dbReference>
<comment type="caution">
    <text evidence="3">The sequence shown here is derived from an EMBL/GenBank/DDBJ whole genome shotgun (WGS) entry which is preliminary data.</text>
</comment>
<evidence type="ECO:0000259" key="1">
    <source>
        <dbReference type="Pfam" id="PF03235"/>
    </source>
</evidence>
<evidence type="ECO:0008006" key="5">
    <source>
        <dbReference type="Google" id="ProtNLM"/>
    </source>
</evidence>
<evidence type="ECO:0000313" key="4">
    <source>
        <dbReference type="Proteomes" id="UP000188458"/>
    </source>
</evidence>
<dbReference type="AlphaFoldDB" id="A0A1V3FSL7"/>